<dbReference type="InterPro" id="IPR002018">
    <property type="entry name" value="CarbesteraseB"/>
</dbReference>
<dbReference type="SUPFAM" id="SSF53474">
    <property type="entry name" value="alpha/beta-Hydrolases"/>
    <property type="match status" value="1"/>
</dbReference>
<accession>A0A4U0X6C4</accession>
<organism evidence="3 4">
    <name type="scientific">Friedmanniomyces simplex</name>
    <dbReference type="NCBI Taxonomy" id="329884"/>
    <lineage>
        <taxon>Eukaryota</taxon>
        <taxon>Fungi</taxon>
        <taxon>Dikarya</taxon>
        <taxon>Ascomycota</taxon>
        <taxon>Pezizomycotina</taxon>
        <taxon>Dothideomycetes</taxon>
        <taxon>Dothideomycetidae</taxon>
        <taxon>Mycosphaerellales</taxon>
        <taxon>Teratosphaeriaceae</taxon>
        <taxon>Friedmanniomyces</taxon>
    </lineage>
</organism>
<feature type="domain" description="Carboxylesterase type B" evidence="2">
    <location>
        <begin position="12"/>
        <end position="442"/>
    </location>
</feature>
<dbReference type="PANTHER" id="PTHR43142">
    <property type="entry name" value="CARBOXYLIC ESTER HYDROLASE"/>
    <property type="match status" value="1"/>
</dbReference>
<protein>
    <recommendedName>
        <fullName evidence="2">Carboxylesterase type B domain-containing protein</fullName>
    </recommendedName>
</protein>
<reference evidence="3 4" key="1">
    <citation type="submission" date="2017-03" db="EMBL/GenBank/DDBJ databases">
        <title>Genomes of endolithic fungi from Antarctica.</title>
        <authorList>
            <person name="Coleine C."/>
            <person name="Masonjones S."/>
            <person name="Stajich J.E."/>
        </authorList>
    </citation>
    <scope>NUCLEOTIDE SEQUENCE [LARGE SCALE GENOMIC DNA]</scope>
    <source>
        <strain evidence="3 4">CCFEE 5184</strain>
    </source>
</reference>
<evidence type="ECO:0000313" key="4">
    <source>
        <dbReference type="Proteomes" id="UP000309340"/>
    </source>
</evidence>
<dbReference type="EMBL" id="NAJQ01000383">
    <property type="protein sequence ID" value="TKA70778.1"/>
    <property type="molecule type" value="Genomic_DNA"/>
</dbReference>
<proteinExistence type="predicted"/>
<evidence type="ECO:0000259" key="2">
    <source>
        <dbReference type="Pfam" id="PF00135"/>
    </source>
</evidence>
<dbReference type="AlphaFoldDB" id="A0A4U0X6C4"/>
<dbReference type="STRING" id="329884.A0A4U0X6C4"/>
<evidence type="ECO:0000256" key="1">
    <source>
        <dbReference type="SAM" id="MobiDB-lite"/>
    </source>
</evidence>
<gene>
    <name evidence="3" type="ORF">B0A55_05464</name>
</gene>
<name>A0A4U0X6C4_9PEZI</name>
<sequence length="537" mass="59050">MLNHTIFHHPQLGALKGEVINERLLQFRDLPYGCIPQRFARSTVVENLPGQGQGQPYDATGVPPGSVQPKDAAKTDCKGNQLPIDLVEGYQEDQSEDCSTLNITMPTNATSSSSLPVIVFLHGGAFFLGSSTRPYYSPIKFCEQSLERGLPHVFVSMNYRLGGLGFFHSPEAEQVIPANNGVHDQLVGFEFVRKFVRGFGGDPTQITAMGQSAGAMSLSIHSLSGIDNAWKRSIQFSGSLVTMPVQSPKEHQQNFLSQAAKLGIDTKGRSSREIAKDMLAVPVNDIRDTGYVGMPCSQSELLPYETASMALTRRRPPTSQSQIVASATYDGGISYNMMLQDSKRKDHAKVFINIAEDVLEHPQGLLDLYGIEAENEDTVALRKICQFESDVGFFAASLAQAQGCPGKTYLLLFDLGNPFEGSLPAKQYATHTWDIVALLGAYEDRLDEEYKGVVASFREKLLLYATTGEAPWPAWTEVKGEALVMDRQGLRVVVKDDYMAEESRRGKLLALAEKEAGENGCDVLWSDVCRRFLMQGE</sequence>
<dbReference type="Proteomes" id="UP000309340">
    <property type="component" value="Unassembled WGS sequence"/>
</dbReference>
<feature type="region of interest" description="Disordered" evidence="1">
    <location>
        <begin position="47"/>
        <end position="72"/>
    </location>
</feature>
<dbReference type="InterPro" id="IPR029058">
    <property type="entry name" value="AB_hydrolase_fold"/>
</dbReference>
<dbReference type="PANTHER" id="PTHR43142:SF5">
    <property type="entry name" value="CARBOXYLIC ESTER HYDROLASE"/>
    <property type="match status" value="1"/>
</dbReference>
<evidence type="ECO:0000313" key="3">
    <source>
        <dbReference type="EMBL" id="TKA70778.1"/>
    </source>
</evidence>
<dbReference type="Pfam" id="PF00135">
    <property type="entry name" value="COesterase"/>
    <property type="match status" value="1"/>
</dbReference>
<dbReference type="Gene3D" id="3.40.50.1820">
    <property type="entry name" value="alpha/beta hydrolase"/>
    <property type="match status" value="1"/>
</dbReference>
<dbReference type="OrthoDB" id="6846267at2759"/>
<comment type="caution">
    <text evidence="3">The sequence shown here is derived from an EMBL/GenBank/DDBJ whole genome shotgun (WGS) entry which is preliminary data.</text>
</comment>
<keyword evidence="4" id="KW-1185">Reference proteome</keyword>